<name>M4C038_HYAAE</name>
<keyword evidence="1" id="KW-0812">Transmembrane</keyword>
<evidence type="ECO:0000256" key="1">
    <source>
        <dbReference type="SAM" id="Phobius"/>
    </source>
</evidence>
<dbReference type="AlphaFoldDB" id="M4C038"/>
<dbReference type="EnsemblProtists" id="HpaT812217">
    <property type="protein sequence ID" value="HpaP812217"/>
    <property type="gene ID" value="HpaG812217"/>
</dbReference>
<organism evidence="2 3">
    <name type="scientific">Hyaloperonospora arabidopsidis (strain Emoy2)</name>
    <name type="common">Downy mildew agent</name>
    <name type="synonym">Peronospora arabidopsidis</name>
    <dbReference type="NCBI Taxonomy" id="559515"/>
    <lineage>
        <taxon>Eukaryota</taxon>
        <taxon>Sar</taxon>
        <taxon>Stramenopiles</taxon>
        <taxon>Oomycota</taxon>
        <taxon>Peronosporomycetes</taxon>
        <taxon>Peronosporales</taxon>
        <taxon>Peronosporaceae</taxon>
        <taxon>Hyaloperonospora</taxon>
    </lineage>
</organism>
<dbReference type="InParanoid" id="M4C038"/>
<protein>
    <submittedName>
        <fullName evidence="2">Uncharacterized protein</fullName>
    </submittedName>
</protein>
<keyword evidence="1" id="KW-1133">Transmembrane helix</keyword>
<reference evidence="2" key="2">
    <citation type="submission" date="2015-06" db="UniProtKB">
        <authorList>
            <consortium name="EnsemblProtists"/>
        </authorList>
    </citation>
    <scope>IDENTIFICATION</scope>
    <source>
        <strain evidence="2">Emoy2</strain>
    </source>
</reference>
<reference evidence="3" key="1">
    <citation type="journal article" date="2010" name="Science">
        <title>Signatures of adaptation to obligate biotrophy in the Hyaloperonospora arabidopsidis genome.</title>
        <authorList>
            <person name="Baxter L."/>
            <person name="Tripathy S."/>
            <person name="Ishaque N."/>
            <person name="Boot N."/>
            <person name="Cabral A."/>
            <person name="Kemen E."/>
            <person name="Thines M."/>
            <person name="Ah-Fong A."/>
            <person name="Anderson R."/>
            <person name="Badejoko W."/>
            <person name="Bittner-Eddy P."/>
            <person name="Boore J.L."/>
            <person name="Chibucos M.C."/>
            <person name="Coates M."/>
            <person name="Dehal P."/>
            <person name="Delehaunty K."/>
            <person name="Dong S."/>
            <person name="Downton P."/>
            <person name="Dumas B."/>
            <person name="Fabro G."/>
            <person name="Fronick C."/>
            <person name="Fuerstenberg S.I."/>
            <person name="Fulton L."/>
            <person name="Gaulin E."/>
            <person name="Govers F."/>
            <person name="Hughes L."/>
            <person name="Humphray S."/>
            <person name="Jiang R.H."/>
            <person name="Judelson H."/>
            <person name="Kamoun S."/>
            <person name="Kyung K."/>
            <person name="Meijer H."/>
            <person name="Minx P."/>
            <person name="Morris P."/>
            <person name="Nelson J."/>
            <person name="Phuntumart V."/>
            <person name="Qutob D."/>
            <person name="Rehmany A."/>
            <person name="Rougon-Cardoso A."/>
            <person name="Ryden P."/>
            <person name="Torto-Alalibo T."/>
            <person name="Studholme D."/>
            <person name="Wang Y."/>
            <person name="Win J."/>
            <person name="Wood J."/>
            <person name="Clifton S.W."/>
            <person name="Rogers J."/>
            <person name="Van den Ackerveken G."/>
            <person name="Jones J.D."/>
            <person name="McDowell J.M."/>
            <person name="Beynon J."/>
            <person name="Tyler B.M."/>
        </authorList>
    </citation>
    <scope>NUCLEOTIDE SEQUENCE [LARGE SCALE GENOMIC DNA]</scope>
    <source>
        <strain evidence="3">Emoy2</strain>
    </source>
</reference>
<dbReference type="VEuPathDB" id="FungiDB:HpaG812217"/>
<keyword evidence="1" id="KW-0472">Membrane</keyword>
<accession>M4C038</accession>
<proteinExistence type="predicted"/>
<evidence type="ECO:0000313" key="3">
    <source>
        <dbReference type="Proteomes" id="UP000011713"/>
    </source>
</evidence>
<sequence length="89" mass="9943">MALPNYCACAAVTTCHNQLKKVTVPVTVARSGIFYTICFDNCGCYRQVKRNDIYLSCFVYLLQLPTIASFVRVMSTNWTAKPTRPLAVA</sequence>
<dbReference type="EMBL" id="JH598069">
    <property type="status" value="NOT_ANNOTATED_CDS"/>
    <property type="molecule type" value="Genomic_DNA"/>
</dbReference>
<keyword evidence="3" id="KW-1185">Reference proteome</keyword>
<dbReference type="Proteomes" id="UP000011713">
    <property type="component" value="Unassembled WGS sequence"/>
</dbReference>
<feature type="transmembrane region" description="Helical" evidence="1">
    <location>
        <begin position="53"/>
        <end position="74"/>
    </location>
</feature>
<dbReference type="HOGENOM" id="CLU_2459506_0_0_1"/>
<evidence type="ECO:0000313" key="2">
    <source>
        <dbReference type="EnsemblProtists" id="HpaP812217"/>
    </source>
</evidence>